<evidence type="ECO:0000313" key="3">
    <source>
        <dbReference type="Proteomes" id="UP001596270"/>
    </source>
</evidence>
<feature type="signal peptide" evidence="1">
    <location>
        <begin position="1"/>
        <end position="30"/>
    </location>
</feature>
<protein>
    <recommendedName>
        <fullName evidence="4">Secreted protein</fullName>
    </recommendedName>
</protein>
<gene>
    <name evidence="2" type="ORF">ACFQND_08850</name>
</gene>
<reference evidence="3" key="1">
    <citation type="journal article" date="2019" name="Int. J. Syst. Evol. Microbiol.">
        <title>The Global Catalogue of Microorganisms (GCM) 10K type strain sequencing project: providing services to taxonomists for standard genome sequencing and annotation.</title>
        <authorList>
            <consortium name="The Broad Institute Genomics Platform"/>
            <consortium name="The Broad Institute Genome Sequencing Center for Infectious Disease"/>
            <person name="Wu L."/>
            <person name="Ma J."/>
        </authorList>
    </citation>
    <scope>NUCLEOTIDE SEQUENCE [LARGE SCALE GENOMIC DNA]</scope>
    <source>
        <strain evidence="3">CCUG 39402</strain>
    </source>
</reference>
<dbReference type="EMBL" id="JBHSRS010000018">
    <property type="protein sequence ID" value="MFC6281334.1"/>
    <property type="molecule type" value="Genomic_DNA"/>
</dbReference>
<evidence type="ECO:0008006" key="4">
    <source>
        <dbReference type="Google" id="ProtNLM"/>
    </source>
</evidence>
<dbReference type="RefSeq" id="WP_371439006.1">
    <property type="nucleotide sequence ID" value="NZ_JBHSRS010000018.1"/>
</dbReference>
<keyword evidence="3" id="KW-1185">Reference proteome</keyword>
<comment type="caution">
    <text evidence="2">The sequence shown here is derived from an EMBL/GenBank/DDBJ whole genome shotgun (WGS) entry which is preliminary data.</text>
</comment>
<dbReference type="Proteomes" id="UP001596270">
    <property type="component" value="Unassembled WGS sequence"/>
</dbReference>
<sequence length="130" mass="13306">MIIFKTIARAMLSALCALAFFAGTAGQAAAQSSECVVDQYNNTVCPPAKTLCLQESSSRQVKCSPPDGGVIVDRYGKAQCGVGRCVLDIRGDPFCAKDSGGAAAKGQYGDAVCTGGCAKAQASLCTTLTR</sequence>
<organism evidence="2 3">
    <name type="scientific">Polaromonas aquatica</name>
    <dbReference type="NCBI Taxonomy" id="332657"/>
    <lineage>
        <taxon>Bacteria</taxon>
        <taxon>Pseudomonadati</taxon>
        <taxon>Pseudomonadota</taxon>
        <taxon>Betaproteobacteria</taxon>
        <taxon>Burkholderiales</taxon>
        <taxon>Comamonadaceae</taxon>
        <taxon>Polaromonas</taxon>
    </lineage>
</organism>
<feature type="chain" id="PRO_5046439500" description="Secreted protein" evidence="1">
    <location>
        <begin position="31"/>
        <end position="130"/>
    </location>
</feature>
<keyword evidence="1" id="KW-0732">Signal</keyword>
<evidence type="ECO:0000313" key="2">
    <source>
        <dbReference type="EMBL" id="MFC6281334.1"/>
    </source>
</evidence>
<proteinExistence type="predicted"/>
<evidence type="ECO:0000256" key="1">
    <source>
        <dbReference type="SAM" id="SignalP"/>
    </source>
</evidence>
<name>A0ABW1TUU5_9BURK</name>
<accession>A0ABW1TUU5</accession>